<organism evidence="4 5">
    <name type="scientific">Knufia peltigerae</name>
    <dbReference type="NCBI Taxonomy" id="1002370"/>
    <lineage>
        <taxon>Eukaryota</taxon>
        <taxon>Fungi</taxon>
        <taxon>Dikarya</taxon>
        <taxon>Ascomycota</taxon>
        <taxon>Pezizomycotina</taxon>
        <taxon>Eurotiomycetes</taxon>
        <taxon>Chaetothyriomycetidae</taxon>
        <taxon>Chaetothyriales</taxon>
        <taxon>Trichomeriaceae</taxon>
        <taxon>Knufia</taxon>
    </lineage>
</organism>
<dbReference type="EMBL" id="JAPDRN010000069">
    <property type="protein sequence ID" value="KAJ9629099.1"/>
    <property type="molecule type" value="Genomic_DNA"/>
</dbReference>
<evidence type="ECO:0000259" key="2">
    <source>
        <dbReference type="Pfam" id="PF03572"/>
    </source>
</evidence>
<dbReference type="SUPFAM" id="SSF52096">
    <property type="entry name" value="ClpP/crotonase"/>
    <property type="match status" value="1"/>
</dbReference>
<dbReference type="GO" id="GO:0006508">
    <property type="term" value="P:proteolysis"/>
    <property type="evidence" value="ECO:0007669"/>
    <property type="project" value="InterPro"/>
</dbReference>
<dbReference type="InterPro" id="IPR005151">
    <property type="entry name" value="Tail-specific_protease"/>
</dbReference>
<evidence type="ECO:0000313" key="4">
    <source>
        <dbReference type="EMBL" id="KAJ9629099.1"/>
    </source>
</evidence>
<dbReference type="InterPro" id="IPR056186">
    <property type="entry name" value="PDZ_CPAF-rel"/>
</dbReference>
<dbReference type="Pfam" id="PF03572">
    <property type="entry name" value="Peptidase_S41"/>
    <property type="match status" value="1"/>
</dbReference>
<feature type="domain" description="Tail specific protease" evidence="2">
    <location>
        <begin position="344"/>
        <end position="571"/>
    </location>
</feature>
<dbReference type="Pfam" id="PF23658">
    <property type="entry name" value="PDZ_CPAF_rel"/>
    <property type="match status" value="1"/>
</dbReference>
<proteinExistence type="predicted"/>
<gene>
    <name evidence="4" type="ORF">H2204_009039</name>
</gene>
<sequence length="750" mass="83270">MDTAIVDGALFHSCLQSIPLNQTSALDLLDALEPYIELQSTLDHLSAPPDDWAHSPVDVKASLKSLADDVVSGGHKSEYTFQTALYKIFLSARDAHFNFIPDLFGIGSFKIPGASLVSVSTDPKEKKPIQIYFVSDVLEITIVDDDDDNVIPILAWIDEADRLAYTPSPITSINGMPVDEFMVTRLDQSAIPFHDPHAAYNHLFFEISQLTEFDLSTTQGAFPNPVFYPGPETVFGFDNGTIIRIQTTAEVHADFDRVYDGRSAYEKFCNWDGDVVVSDAPDTAKENSPHTTKEDEHEHEHETTRPESEFVMKNLPFYPPSPIFTDTKGRMTGYFVDDFDDSVAVLVILDFSVYDDATEFQLGLSQFLETCRSLGKTKLIIDLFGNGGGTLELGVDTARRIFPDMEYEVYGNMRKSDALKDLSEGYYHYSYNSHASAGTTRIGNGSGADSSFDIRSLLDTDGKAWESWDEFYGSESRSGSNELHTCRGQKQSTSPFRINCTATAPRGLQGRRHTLHNNTQKDEDVLGTVEPVFEPESVVILTDGFCASTCAVFVELLLSTRKGKGAGTTTSATEGKFGAKSVVVGGIPPRGMDTTKTNTRGYLHDSGTEKGRKMQILGTTKGAAFWRFREILETAEIVKGGISADPRDGRFLDLTDRLRRFTDLPLRRTKGPNVAGVNGVNHFPSYLFGNGDSNSNTEKDTDTNRMDHRGNMTPLQFVPREADLRIYPTKEMVVDKRTLWKRVSRVFDEP</sequence>
<accession>A0AA39CWB2</accession>
<dbReference type="AlphaFoldDB" id="A0AA39CWB2"/>
<feature type="region of interest" description="Disordered" evidence="1">
    <location>
        <begin position="279"/>
        <end position="306"/>
    </location>
</feature>
<dbReference type="InterPro" id="IPR052766">
    <property type="entry name" value="S41A_metabolite_peptidase"/>
</dbReference>
<keyword evidence="5" id="KW-1185">Reference proteome</keyword>
<feature type="compositionally biased region" description="Basic and acidic residues" evidence="1">
    <location>
        <begin position="697"/>
        <end position="710"/>
    </location>
</feature>
<dbReference type="PANTHER" id="PTHR37049">
    <property type="entry name" value="PEPTIDASE S41 FAMILY PROTEIN"/>
    <property type="match status" value="1"/>
</dbReference>
<dbReference type="Proteomes" id="UP001172681">
    <property type="component" value="Unassembled WGS sequence"/>
</dbReference>
<dbReference type="InterPro" id="IPR029045">
    <property type="entry name" value="ClpP/crotonase-like_dom_sf"/>
</dbReference>
<evidence type="ECO:0000313" key="5">
    <source>
        <dbReference type="Proteomes" id="UP001172681"/>
    </source>
</evidence>
<comment type="caution">
    <text evidence="4">The sequence shown here is derived from an EMBL/GenBank/DDBJ whole genome shotgun (WGS) entry which is preliminary data.</text>
</comment>
<name>A0AA39CWB2_9EURO</name>
<feature type="compositionally biased region" description="Basic and acidic residues" evidence="1">
    <location>
        <begin position="282"/>
        <end position="306"/>
    </location>
</feature>
<dbReference type="GO" id="GO:0008236">
    <property type="term" value="F:serine-type peptidase activity"/>
    <property type="evidence" value="ECO:0007669"/>
    <property type="project" value="InterPro"/>
</dbReference>
<dbReference type="Gene3D" id="3.90.226.10">
    <property type="entry name" value="2-enoyl-CoA Hydratase, Chain A, domain 1"/>
    <property type="match status" value="1"/>
</dbReference>
<protein>
    <recommendedName>
        <fullName evidence="6">Tail specific protease domain-containing protein</fullName>
    </recommendedName>
</protein>
<feature type="domain" description="CPAF-like PDZ" evidence="3">
    <location>
        <begin position="114"/>
        <end position="256"/>
    </location>
</feature>
<feature type="region of interest" description="Disordered" evidence="1">
    <location>
        <begin position="688"/>
        <end position="712"/>
    </location>
</feature>
<feature type="region of interest" description="Disordered" evidence="1">
    <location>
        <begin position="584"/>
        <end position="607"/>
    </location>
</feature>
<evidence type="ECO:0000259" key="3">
    <source>
        <dbReference type="Pfam" id="PF23658"/>
    </source>
</evidence>
<reference evidence="4" key="1">
    <citation type="submission" date="2022-10" db="EMBL/GenBank/DDBJ databases">
        <title>Culturing micro-colonial fungi from biological soil crusts in the Mojave desert and describing Neophaeococcomyces mojavensis, and introducing the new genera and species Taxawa tesnikishii.</title>
        <authorList>
            <person name="Kurbessoian T."/>
            <person name="Stajich J.E."/>
        </authorList>
    </citation>
    <scope>NUCLEOTIDE SEQUENCE</scope>
    <source>
        <strain evidence="4">TK_35</strain>
    </source>
</reference>
<evidence type="ECO:0000256" key="1">
    <source>
        <dbReference type="SAM" id="MobiDB-lite"/>
    </source>
</evidence>
<dbReference type="PANTHER" id="PTHR37049:SF4">
    <property type="entry name" value="RHODANESE DOMAIN-CONTAINING PROTEIN"/>
    <property type="match status" value="1"/>
</dbReference>
<evidence type="ECO:0008006" key="6">
    <source>
        <dbReference type="Google" id="ProtNLM"/>
    </source>
</evidence>